<comment type="caution">
    <text evidence="3">The sequence shown here is derived from an EMBL/GenBank/DDBJ whole genome shotgun (WGS) entry which is preliminary data.</text>
</comment>
<reference evidence="3 4" key="1">
    <citation type="journal article" date="2018" name="Biotechnol. Adv.">
        <title>Improved genomic resources and new bioinformatic workflow for the carcinogenic parasite Clonorchis sinensis: Biotechnological implications.</title>
        <authorList>
            <person name="Wang D."/>
            <person name="Korhonen P.K."/>
            <person name="Gasser R.B."/>
            <person name="Young N.D."/>
        </authorList>
    </citation>
    <scope>NUCLEOTIDE SEQUENCE [LARGE SCALE GENOMIC DNA]</scope>
    <source>
        <strain evidence="3">Cs-k2</strain>
    </source>
</reference>
<keyword evidence="2" id="KW-1133">Transmembrane helix</keyword>
<feature type="compositionally biased region" description="Basic and acidic residues" evidence="1">
    <location>
        <begin position="704"/>
        <end position="719"/>
    </location>
</feature>
<evidence type="ECO:0000313" key="3">
    <source>
        <dbReference type="EMBL" id="KAG5450165.1"/>
    </source>
</evidence>
<name>A0A8T1MMV5_CLOSI</name>
<organism evidence="3 4">
    <name type="scientific">Clonorchis sinensis</name>
    <name type="common">Chinese liver fluke</name>
    <dbReference type="NCBI Taxonomy" id="79923"/>
    <lineage>
        <taxon>Eukaryota</taxon>
        <taxon>Metazoa</taxon>
        <taxon>Spiralia</taxon>
        <taxon>Lophotrochozoa</taxon>
        <taxon>Platyhelminthes</taxon>
        <taxon>Trematoda</taxon>
        <taxon>Digenea</taxon>
        <taxon>Opisthorchiida</taxon>
        <taxon>Opisthorchiata</taxon>
        <taxon>Opisthorchiidae</taxon>
        <taxon>Clonorchis</taxon>
    </lineage>
</organism>
<feature type="compositionally biased region" description="Polar residues" evidence="1">
    <location>
        <begin position="720"/>
        <end position="741"/>
    </location>
</feature>
<dbReference type="AlphaFoldDB" id="A0A8T1MMV5"/>
<feature type="region of interest" description="Disordered" evidence="1">
    <location>
        <begin position="169"/>
        <end position="188"/>
    </location>
</feature>
<feature type="region of interest" description="Disordered" evidence="1">
    <location>
        <begin position="644"/>
        <end position="792"/>
    </location>
</feature>
<protein>
    <submittedName>
        <fullName evidence="3">Uncharacterized protein</fullName>
    </submittedName>
</protein>
<feature type="compositionally biased region" description="Low complexity" evidence="1">
    <location>
        <begin position="663"/>
        <end position="682"/>
    </location>
</feature>
<feature type="compositionally biased region" description="Polar residues" evidence="1">
    <location>
        <begin position="749"/>
        <end position="763"/>
    </location>
</feature>
<evidence type="ECO:0000256" key="2">
    <source>
        <dbReference type="SAM" id="Phobius"/>
    </source>
</evidence>
<dbReference type="Proteomes" id="UP000286415">
    <property type="component" value="Unassembled WGS sequence"/>
</dbReference>
<keyword evidence="4" id="KW-1185">Reference proteome</keyword>
<reference evidence="3 4" key="2">
    <citation type="journal article" date="2021" name="Genomics">
        <title>High-quality reference genome for Clonorchis sinensis.</title>
        <authorList>
            <person name="Young N.D."/>
            <person name="Stroehlein A.J."/>
            <person name="Kinkar L."/>
            <person name="Wang T."/>
            <person name="Sohn W.M."/>
            <person name="Chang B.C.H."/>
            <person name="Kaur P."/>
            <person name="Weisz D."/>
            <person name="Dudchenko O."/>
            <person name="Aiden E.L."/>
            <person name="Korhonen P.K."/>
            <person name="Gasser R.B."/>
        </authorList>
    </citation>
    <scope>NUCLEOTIDE SEQUENCE [LARGE SCALE GENOMIC DNA]</scope>
    <source>
        <strain evidence="3">Cs-k2</strain>
    </source>
</reference>
<gene>
    <name evidence="3" type="ORF">CSKR_108667</name>
</gene>
<feature type="transmembrane region" description="Helical" evidence="2">
    <location>
        <begin position="993"/>
        <end position="1019"/>
    </location>
</feature>
<proteinExistence type="predicted"/>
<feature type="compositionally biased region" description="Polar residues" evidence="1">
    <location>
        <begin position="690"/>
        <end position="703"/>
    </location>
</feature>
<accession>A0A8T1MMV5</accession>
<keyword evidence="2" id="KW-0812">Transmembrane</keyword>
<evidence type="ECO:0000256" key="1">
    <source>
        <dbReference type="SAM" id="MobiDB-lite"/>
    </source>
</evidence>
<sequence length="1024" mass="112221">MNHYLQLRFASPYFPLLLPATTFSWTVESPIYGQYKINGSLLLYTPAYAQQHSKEFASLKSSVCEGVKYVYILGGDVTQEDIKSCDIFVSRRKVLDSSSSGWPVELTLQMVMDRYLLDLHNGSRTELVDYLSAIYMQLQPIVGGNEAFTSGPGFSMCFLEVTTSGSLTYTDDKKSDRTTSQSGQTSQTDLYRVDEITQNLTVHSQNSQEFGTASSAASKNELKEYITSCMLSVTTEKDAVEVNSRDQFAELCLELVFGALTRKMIPNGQQNVVYHLASIYLELRPEVEDTEAFSEEVQFFECFLKTTTPNHFGYLPKLLSEQNTIHFGLQSKADSDNEQKATEDLYLDSEASQEVGTIVSSTSEKASDLICRLERSLVVAFDCLRLLSTINSGCVWCIVIHQAGSSLAVTGQLRIIPSVEDSERYEAQLSVVRRKYTSSSMPNFETLNLFSKTSAYSGSAEEANVDHTPTNSTLTFVTHTKPNNANADKSTVPYSLISMEISEETISPGDFCMRIQGTYLLNGETVMYHETYHESISEDFQNLQQSVCNHVKFIYIYGGNVPEEYIVTCTLMVTAGTDEHAEAKLPKIYAELSLDLVFAAGLRNIFRSVQPNPVRHLASIYFELQPTLGDNEAFSDGVRFSECEDWQPSNTESHQLSTEEHATTTGTTITTTTTTPTTTTNTHFKPIPTGTLQTTRNTNLTKQTSEDGEKQRSTDHTQKTDSYPNNRTSSERVVSIRNLSNEIVGPTTEFDNSVQTTTSQTVGGSAGRSDVVPSSEDGRPSSSWGVSAPATPNKLGYSTTTVGLGAQTSLLQTASETVLGNSVLTGQSDTPKTVVSSNTTVSISTRNTEALGKSGSVLHTHNATRTGTRRRTQTTVGVSALSDGKTDVRQQETRSPNIISTVKTSSHKTSVVQQTLHSTLTTTATIFKAKQSTTPVISTVFSSEAHTSAQNAVRETTVPVILPVGEEKQALSTTFTAKVSTTSRKPVILVQSLSVVAIVVISCSGFVVIIVVWIIVLIFTNVRI</sequence>
<evidence type="ECO:0000313" key="4">
    <source>
        <dbReference type="Proteomes" id="UP000286415"/>
    </source>
</evidence>
<keyword evidence="2" id="KW-0472">Membrane</keyword>
<dbReference type="EMBL" id="NIRI02000042">
    <property type="protein sequence ID" value="KAG5450165.1"/>
    <property type="molecule type" value="Genomic_DNA"/>
</dbReference>
<feature type="compositionally biased region" description="Low complexity" evidence="1">
    <location>
        <begin position="178"/>
        <end position="188"/>
    </location>
</feature>
<dbReference type="OrthoDB" id="10348322at2759"/>
<feature type="compositionally biased region" description="Polar residues" evidence="1">
    <location>
        <begin position="647"/>
        <end position="656"/>
    </location>
</feature>